<reference evidence="2" key="2">
    <citation type="journal article" date="2015" name="Fish Shellfish Immunol.">
        <title>Early steps in the European eel (Anguilla anguilla)-Vibrio vulnificus interaction in the gills: Role of the RtxA13 toxin.</title>
        <authorList>
            <person name="Callol A."/>
            <person name="Pajuelo D."/>
            <person name="Ebbesson L."/>
            <person name="Teles M."/>
            <person name="MacKenzie S."/>
            <person name="Amaro C."/>
        </authorList>
    </citation>
    <scope>NUCLEOTIDE SEQUENCE</scope>
</reference>
<name>A0A0E9TCL0_ANGAN</name>
<sequence>MASLLAMRPYFLQLGACCFTSVFNLIGLKVPLFM</sequence>
<dbReference type="EMBL" id="GBXM01057158">
    <property type="protein sequence ID" value="JAH51419.1"/>
    <property type="molecule type" value="Transcribed_RNA"/>
</dbReference>
<organism evidence="2">
    <name type="scientific">Anguilla anguilla</name>
    <name type="common">European freshwater eel</name>
    <name type="synonym">Muraena anguilla</name>
    <dbReference type="NCBI Taxonomy" id="7936"/>
    <lineage>
        <taxon>Eukaryota</taxon>
        <taxon>Metazoa</taxon>
        <taxon>Chordata</taxon>
        <taxon>Craniata</taxon>
        <taxon>Vertebrata</taxon>
        <taxon>Euteleostomi</taxon>
        <taxon>Actinopterygii</taxon>
        <taxon>Neopterygii</taxon>
        <taxon>Teleostei</taxon>
        <taxon>Anguilliformes</taxon>
        <taxon>Anguillidae</taxon>
        <taxon>Anguilla</taxon>
    </lineage>
</organism>
<dbReference type="AlphaFoldDB" id="A0A0E9TCL0"/>
<proteinExistence type="predicted"/>
<keyword evidence="1" id="KW-0472">Membrane</keyword>
<reference evidence="2" key="1">
    <citation type="submission" date="2014-11" db="EMBL/GenBank/DDBJ databases">
        <authorList>
            <person name="Amaro Gonzalez C."/>
        </authorList>
    </citation>
    <scope>NUCLEOTIDE SEQUENCE</scope>
</reference>
<evidence type="ECO:0000256" key="1">
    <source>
        <dbReference type="SAM" id="Phobius"/>
    </source>
</evidence>
<keyword evidence="1" id="KW-1133">Transmembrane helix</keyword>
<evidence type="ECO:0000313" key="2">
    <source>
        <dbReference type="EMBL" id="JAH51419.1"/>
    </source>
</evidence>
<feature type="transmembrane region" description="Helical" evidence="1">
    <location>
        <begin position="12"/>
        <end position="32"/>
    </location>
</feature>
<keyword evidence="1" id="KW-0812">Transmembrane</keyword>
<protein>
    <submittedName>
        <fullName evidence="2">Uncharacterized protein</fullName>
    </submittedName>
</protein>
<accession>A0A0E9TCL0</accession>